<reference evidence="1 2" key="1">
    <citation type="journal article" date="2021" name="Elife">
        <title>Chloroplast acquisition without the gene transfer in kleptoplastic sea slugs, Plakobranchus ocellatus.</title>
        <authorList>
            <person name="Maeda T."/>
            <person name="Takahashi S."/>
            <person name="Yoshida T."/>
            <person name="Shimamura S."/>
            <person name="Takaki Y."/>
            <person name="Nagai Y."/>
            <person name="Toyoda A."/>
            <person name="Suzuki Y."/>
            <person name="Arimoto A."/>
            <person name="Ishii H."/>
            <person name="Satoh N."/>
            <person name="Nishiyama T."/>
            <person name="Hasebe M."/>
            <person name="Maruyama T."/>
            <person name="Minagawa J."/>
            <person name="Obokata J."/>
            <person name="Shigenobu S."/>
        </authorList>
    </citation>
    <scope>NUCLEOTIDE SEQUENCE [LARGE SCALE GENOMIC DNA]</scope>
</reference>
<accession>A0AAV4HH04</accession>
<protein>
    <submittedName>
        <fullName evidence="1">Uncharacterized protein</fullName>
    </submittedName>
</protein>
<name>A0AAV4HH04_9GAST</name>
<keyword evidence="2" id="KW-1185">Reference proteome</keyword>
<dbReference type="Proteomes" id="UP000762676">
    <property type="component" value="Unassembled WGS sequence"/>
</dbReference>
<organism evidence="1 2">
    <name type="scientific">Elysia marginata</name>
    <dbReference type="NCBI Taxonomy" id="1093978"/>
    <lineage>
        <taxon>Eukaryota</taxon>
        <taxon>Metazoa</taxon>
        <taxon>Spiralia</taxon>
        <taxon>Lophotrochozoa</taxon>
        <taxon>Mollusca</taxon>
        <taxon>Gastropoda</taxon>
        <taxon>Heterobranchia</taxon>
        <taxon>Euthyneura</taxon>
        <taxon>Panpulmonata</taxon>
        <taxon>Sacoglossa</taxon>
        <taxon>Placobranchoidea</taxon>
        <taxon>Plakobranchidae</taxon>
        <taxon>Elysia</taxon>
    </lineage>
</organism>
<gene>
    <name evidence="1" type="ORF">ElyMa_002731100</name>
</gene>
<sequence>MASFWWSGPALWSSGKRLAQRSDGVGSIPGRVKPRTLKLELAADPPSVWDYGFCAKSGRPDVRKMSLGIQSRLPVALSAPSTQGSGCTPRQVLRTRIQTASWMGKLHEKKEVPASWLRAGPGDENIKQSQIFLLWPTASPAGAKKL</sequence>
<dbReference type="EMBL" id="BMAT01005604">
    <property type="protein sequence ID" value="GFR96849.1"/>
    <property type="molecule type" value="Genomic_DNA"/>
</dbReference>
<comment type="caution">
    <text evidence="1">The sequence shown here is derived from an EMBL/GenBank/DDBJ whole genome shotgun (WGS) entry which is preliminary data.</text>
</comment>
<proteinExistence type="predicted"/>
<dbReference type="AlphaFoldDB" id="A0AAV4HH04"/>
<evidence type="ECO:0000313" key="2">
    <source>
        <dbReference type="Proteomes" id="UP000762676"/>
    </source>
</evidence>
<evidence type="ECO:0000313" key="1">
    <source>
        <dbReference type="EMBL" id="GFR96849.1"/>
    </source>
</evidence>